<evidence type="ECO:0000259" key="8">
    <source>
        <dbReference type="PROSITE" id="PS51352"/>
    </source>
</evidence>
<evidence type="ECO:0000256" key="4">
    <source>
        <dbReference type="ARBA" id="ARBA00023157"/>
    </source>
</evidence>
<evidence type="ECO:0000256" key="3">
    <source>
        <dbReference type="ARBA" id="ARBA00022748"/>
    </source>
</evidence>
<name>A0A327JK53_9HYPH</name>
<feature type="region of interest" description="Disordered" evidence="6">
    <location>
        <begin position="1"/>
        <end position="22"/>
    </location>
</feature>
<dbReference type="NCBIfam" id="TIGR00385">
    <property type="entry name" value="dsbE"/>
    <property type="match status" value="1"/>
</dbReference>
<dbReference type="GO" id="GO:0017004">
    <property type="term" value="P:cytochrome complex assembly"/>
    <property type="evidence" value="ECO:0007669"/>
    <property type="project" value="UniProtKB-KW"/>
</dbReference>
<proteinExistence type="inferred from homology"/>
<evidence type="ECO:0000313" key="10">
    <source>
        <dbReference type="Proteomes" id="UP000249299"/>
    </source>
</evidence>
<keyword evidence="3" id="KW-0201">Cytochrome c-type biogenesis</keyword>
<keyword evidence="7" id="KW-1133">Transmembrane helix</keyword>
<dbReference type="OrthoDB" id="9799347at2"/>
<evidence type="ECO:0000256" key="5">
    <source>
        <dbReference type="ARBA" id="ARBA00023284"/>
    </source>
</evidence>
<keyword evidence="4" id="KW-1015">Disulfide bond</keyword>
<dbReference type="InterPro" id="IPR050553">
    <property type="entry name" value="Thioredoxin_ResA/DsbE_sf"/>
</dbReference>
<keyword evidence="5" id="KW-0676">Redox-active center</keyword>
<evidence type="ECO:0000256" key="1">
    <source>
        <dbReference type="ARBA" id="ARBA00004196"/>
    </source>
</evidence>
<feature type="transmembrane region" description="Helical" evidence="7">
    <location>
        <begin position="30"/>
        <end position="49"/>
    </location>
</feature>
<sequence>MSDIESETSAGRQAEAGKAPGDLPRRKGPSLLVLLPLILFGGLCVLFYLQLSHGGSSRIIPSVLIDKPAPEFDLAALKGLTYNGQPAPGLSRADLDGKVTLINFWASWCVPCRQEHPMLLELAKDDRFQLAGINVRDSESNALGYMQEHGNPFARNGVDQNYRTAIDFGVTGQPETFLIDTFGCIRYKHVGPLYEELWAEKFEPLIKQSLGATAPPEGCQAGASG</sequence>
<dbReference type="CDD" id="cd03010">
    <property type="entry name" value="TlpA_like_DsbE"/>
    <property type="match status" value="1"/>
</dbReference>
<dbReference type="GO" id="GO:0030288">
    <property type="term" value="C:outer membrane-bounded periplasmic space"/>
    <property type="evidence" value="ECO:0007669"/>
    <property type="project" value="InterPro"/>
</dbReference>
<evidence type="ECO:0000256" key="2">
    <source>
        <dbReference type="ARBA" id="ARBA00007758"/>
    </source>
</evidence>
<reference evidence="9 10" key="1">
    <citation type="submission" date="2017-07" db="EMBL/GenBank/DDBJ databases">
        <title>Draft Genome Sequences of Select Purple Nonsulfur Bacteria.</title>
        <authorList>
            <person name="Lasarre B."/>
            <person name="Mckinlay J.B."/>
        </authorList>
    </citation>
    <scope>NUCLEOTIDE SEQUENCE [LARGE SCALE GENOMIC DNA]</scope>
    <source>
        <strain evidence="9 10">DSM 11290</strain>
    </source>
</reference>
<protein>
    <recommendedName>
        <fullName evidence="8">Thioredoxin domain-containing protein</fullName>
    </recommendedName>
</protein>
<dbReference type="PROSITE" id="PS51352">
    <property type="entry name" value="THIOREDOXIN_2"/>
    <property type="match status" value="1"/>
</dbReference>
<dbReference type="InterPro" id="IPR017937">
    <property type="entry name" value="Thioredoxin_CS"/>
</dbReference>
<dbReference type="InterPro" id="IPR004799">
    <property type="entry name" value="Periplasmic_diS_OxRdtase_DsbE"/>
</dbReference>
<gene>
    <name evidence="9" type="ORF">CH339_13035</name>
</gene>
<evidence type="ECO:0000256" key="7">
    <source>
        <dbReference type="SAM" id="Phobius"/>
    </source>
</evidence>
<dbReference type="InterPro" id="IPR013740">
    <property type="entry name" value="Redoxin"/>
</dbReference>
<evidence type="ECO:0000256" key="6">
    <source>
        <dbReference type="SAM" id="MobiDB-lite"/>
    </source>
</evidence>
<dbReference type="PANTHER" id="PTHR42852:SF6">
    <property type="entry name" value="THIOL:DISULFIDE INTERCHANGE PROTEIN DSBE"/>
    <property type="match status" value="1"/>
</dbReference>
<keyword evidence="10" id="KW-1185">Reference proteome</keyword>
<dbReference type="InterPro" id="IPR036249">
    <property type="entry name" value="Thioredoxin-like_sf"/>
</dbReference>
<dbReference type="Gene3D" id="3.40.30.10">
    <property type="entry name" value="Glutaredoxin"/>
    <property type="match status" value="1"/>
</dbReference>
<evidence type="ECO:0000313" key="9">
    <source>
        <dbReference type="EMBL" id="RAI26667.1"/>
    </source>
</evidence>
<dbReference type="PANTHER" id="PTHR42852">
    <property type="entry name" value="THIOL:DISULFIDE INTERCHANGE PROTEIN DSBE"/>
    <property type="match status" value="1"/>
</dbReference>
<comment type="similarity">
    <text evidence="2">Belongs to the thioredoxin family. DsbE subfamily.</text>
</comment>
<dbReference type="InterPro" id="IPR013766">
    <property type="entry name" value="Thioredoxin_domain"/>
</dbReference>
<dbReference type="SUPFAM" id="SSF52833">
    <property type="entry name" value="Thioredoxin-like"/>
    <property type="match status" value="1"/>
</dbReference>
<keyword evidence="7" id="KW-0812">Transmembrane</keyword>
<feature type="domain" description="Thioredoxin" evidence="8">
    <location>
        <begin position="63"/>
        <end position="211"/>
    </location>
</feature>
<dbReference type="RefSeq" id="WP_111434807.1">
    <property type="nucleotide sequence ID" value="NZ_JACIGG010000026.1"/>
</dbReference>
<dbReference type="PROSITE" id="PS00194">
    <property type="entry name" value="THIOREDOXIN_1"/>
    <property type="match status" value="1"/>
</dbReference>
<dbReference type="Pfam" id="PF08534">
    <property type="entry name" value="Redoxin"/>
    <property type="match status" value="1"/>
</dbReference>
<comment type="caution">
    <text evidence="9">The sequence shown here is derived from an EMBL/GenBank/DDBJ whole genome shotgun (WGS) entry which is preliminary data.</text>
</comment>
<comment type="subcellular location">
    <subcellularLocation>
        <location evidence="1">Cell envelope</location>
    </subcellularLocation>
</comment>
<organism evidence="9 10">
    <name type="scientific">Rhodobium orientis</name>
    <dbReference type="NCBI Taxonomy" id="34017"/>
    <lineage>
        <taxon>Bacteria</taxon>
        <taxon>Pseudomonadati</taxon>
        <taxon>Pseudomonadota</taxon>
        <taxon>Alphaproteobacteria</taxon>
        <taxon>Hyphomicrobiales</taxon>
        <taxon>Rhodobiaceae</taxon>
        <taxon>Rhodobium</taxon>
    </lineage>
</organism>
<accession>A0A327JK53</accession>
<dbReference type="Proteomes" id="UP000249299">
    <property type="component" value="Unassembled WGS sequence"/>
</dbReference>
<dbReference type="EMBL" id="NPEV01000027">
    <property type="protein sequence ID" value="RAI26667.1"/>
    <property type="molecule type" value="Genomic_DNA"/>
</dbReference>
<keyword evidence="7" id="KW-0472">Membrane</keyword>
<dbReference type="GO" id="GO:0015036">
    <property type="term" value="F:disulfide oxidoreductase activity"/>
    <property type="evidence" value="ECO:0007669"/>
    <property type="project" value="InterPro"/>
</dbReference>
<dbReference type="AlphaFoldDB" id="A0A327JK53"/>